<keyword evidence="4 7" id="KW-0704">Schiff base</keyword>
<organism evidence="8 9">
    <name type="scientific">Candidatus Berkelbacteria bacterium CG10_big_fil_rev_8_21_14_0_10_41_12</name>
    <dbReference type="NCBI Taxonomy" id="1974513"/>
    <lineage>
        <taxon>Bacteria</taxon>
        <taxon>Candidatus Berkelbacteria</taxon>
    </lineage>
</organism>
<feature type="active site" description="Proton donor/acceptor" evidence="7">
    <location>
        <position position="183"/>
    </location>
</feature>
<dbReference type="PANTHER" id="PTHR10889">
    <property type="entry name" value="DEOXYRIBOSE-PHOSPHATE ALDOLASE"/>
    <property type="match status" value="1"/>
</dbReference>
<dbReference type="InterPro" id="IPR002915">
    <property type="entry name" value="DeoC/FbaB/LacD_aldolase"/>
</dbReference>
<dbReference type="CDD" id="cd00959">
    <property type="entry name" value="DeoC"/>
    <property type="match status" value="1"/>
</dbReference>
<feature type="active site" description="Proton donor/acceptor" evidence="7">
    <location>
        <position position="92"/>
    </location>
</feature>
<dbReference type="GO" id="GO:0009264">
    <property type="term" value="P:deoxyribonucleotide catabolic process"/>
    <property type="evidence" value="ECO:0007669"/>
    <property type="project" value="UniProtKB-UniRule"/>
</dbReference>
<dbReference type="GO" id="GO:0005737">
    <property type="term" value="C:cytoplasm"/>
    <property type="evidence" value="ECO:0007669"/>
    <property type="project" value="UniProtKB-SubCell"/>
</dbReference>
<evidence type="ECO:0000256" key="7">
    <source>
        <dbReference type="HAMAP-Rule" id="MF_00114"/>
    </source>
</evidence>
<dbReference type="SMART" id="SM01133">
    <property type="entry name" value="DeoC"/>
    <property type="match status" value="1"/>
</dbReference>
<feature type="active site" description="Schiff-base intermediate with acetaldehyde" evidence="7">
    <location>
        <position position="154"/>
    </location>
</feature>
<gene>
    <name evidence="7 8" type="primary">deoC</name>
    <name evidence="8" type="ORF">COT77_02845</name>
</gene>
<dbReference type="InterPro" id="IPR011343">
    <property type="entry name" value="DeoC"/>
</dbReference>
<evidence type="ECO:0000256" key="4">
    <source>
        <dbReference type="ARBA" id="ARBA00023270"/>
    </source>
</evidence>
<evidence type="ECO:0000256" key="3">
    <source>
        <dbReference type="ARBA" id="ARBA00023239"/>
    </source>
</evidence>
<dbReference type="PIRSF" id="PIRSF001357">
    <property type="entry name" value="DeoC"/>
    <property type="match status" value="1"/>
</dbReference>
<dbReference type="UniPathway" id="UPA00002">
    <property type="reaction ID" value="UER00468"/>
</dbReference>
<dbReference type="Pfam" id="PF01791">
    <property type="entry name" value="DeoC"/>
    <property type="match status" value="1"/>
</dbReference>
<comment type="similarity">
    <text evidence="1 7">Belongs to the DeoC/FbaB aldolase family. DeoC type 1 subfamily.</text>
</comment>
<dbReference type="FunFam" id="3.20.20.70:FF:000044">
    <property type="entry name" value="Deoxyribose-phosphate aldolase"/>
    <property type="match status" value="1"/>
</dbReference>
<reference evidence="9" key="1">
    <citation type="submission" date="2017-09" db="EMBL/GenBank/DDBJ databases">
        <title>Depth-based differentiation of microbial function through sediment-hosted aquifers and enrichment of novel symbionts in the deep terrestrial subsurface.</title>
        <authorList>
            <person name="Probst A.J."/>
            <person name="Ladd B."/>
            <person name="Jarett J.K."/>
            <person name="Geller-Mcgrath D.E."/>
            <person name="Sieber C.M.K."/>
            <person name="Emerson J.B."/>
            <person name="Anantharaman K."/>
            <person name="Thomas B.C."/>
            <person name="Malmstrom R."/>
            <person name="Stieglmeier M."/>
            <person name="Klingl A."/>
            <person name="Woyke T."/>
            <person name="Ryan C.M."/>
            <person name="Banfield J.F."/>
        </authorList>
    </citation>
    <scope>NUCLEOTIDE SEQUENCE [LARGE SCALE GENOMIC DNA]</scope>
</reference>
<evidence type="ECO:0000313" key="8">
    <source>
        <dbReference type="EMBL" id="PIT97195.1"/>
    </source>
</evidence>
<dbReference type="GO" id="GO:0004139">
    <property type="term" value="F:deoxyribose-phosphate aldolase activity"/>
    <property type="evidence" value="ECO:0007669"/>
    <property type="project" value="UniProtKB-UniRule"/>
</dbReference>
<dbReference type="SUPFAM" id="SSF51569">
    <property type="entry name" value="Aldolase"/>
    <property type="match status" value="1"/>
</dbReference>
<protein>
    <recommendedName>
        <fullName evidence="7">Deoxyribose-phosphate aldolase</fullName>
        <shortName evidence="7">DERA</shortName>
        <ecNumber evidence="7">4.1.2.4</ecNumber>
    </recommendedName>
    <alternativeName>
        <fullName evidence="7">2-deoxy-D-ribose 5-phosphate aldolase</fullName>
    </alternativeName>
    <alternativeName>
        <fullName evidence="7">Phosphodeoxyriboaldolase</fullName>
        <shortName evidence="7">Deoxyriboaldolase</shortName>
    </alternativeName>
</protein>
<dbReference type="NCBIfam" id="TIGR00126">
    <property type="entry name" value="deoC"/>
    <property type="match status" value="1"/>
</dbReference>
<sequence>MDKFTIASFIDHTNVKADATTDDIKKLCSEAVEYKFHSVCITPFRVKDAKNFLSGKETEIICVVGFPFGFTTTQEKVLEAQTAISDGATEIDMVINIGTVKDNNWQYVEDEIRQIADSIKPIGLKVIMEIGFLTKDELTKACQVAERAGAKFVKTATGYGPRTPTSEDIKIMREAVSKQIQIKASGGIHDLETAKSMIEAGADRIGTSSGLQIISVEGQKKRLPESAKKGSE</sequence>
<evidence type="ECO:0000256" key="2">
    <source>
        <dbReference type="ARBA" id="ARBA00022490"/>
    </source>
</evidence>
<dbReference type="GO" id="GO:0016052">
    <property type="term" value="P:carbohydrate catabolic process"/>
    <property type="evidence" value="ECO:0007669"/>
    <property type="project" value="TreeGrafter"/>
</dbReference>
<comment type="pathway">
    <text evidence="7">Carbohydrate degradation; 2-deoxy-D-ribose 1-phosphate degradation; D-glyceraldehyde 3-phosphate and acetaldehyde from 2-deoxy-alpha-D-ribose 1-phosphate: step 2/2.</text>
</comment>
<dbReference type="InterPro" id="IPR028581">
    <property type="entry name" value="DeoC_typeI"/>
</dbReference>
<comment type="subcellular location">
    <subcellularLocation>
        <location evidence="7">Cytoplasm</location>
    </subcellularLocation>
</comment>
<dbReference type="EC" id="4.1.2.4" evidence="7"/>
<evidence type="ECO:0000313" key="9">
    <source>
        <dbReference type="Proteomes" id="UP000228596"/>
    </source>
</evidence>
<comment type="function">
    <text evidence="6 7">Catalyzes a reversible aldol reaction between acetaldehyde and D-glyceraldehyde 3-phosphate to generate 2-deoxy-D-ribose 5-phosphate.</text>
</comment>
<dbReference type="Gene3D" id="3.20.20.70">
    <property type="entry name" value="Aldolase class I"/>
    <property type="match status" value="1"/>
</dbReference>
<evidence type="ECO:0000256" key="1">
    <source>
        <dbReference type="ARBA" id="ARBA00010936"/>
    </source>
</evidence>
<accession>A0A2M6WWM3</accession>
<dbReference type="EMBL" id="PEZV01000030">
    <property type="protein sequence ID" value="PIT97195.1"/>
    <property type="molecule type" value="Genomic_DNA"/>
</dbReference>
<dbReference type="Proteomes" id="UP000228596">
    <property type="component" value="Unassembled WGS sequence"/>
</dbReference>
<proteinExistence type="inferred from homology"/>
<comment type="caution">
    <text evidence="8">The sequence shown here is derived from an EMBL/GenBank/DDBJ whole genome shotgun (WGS) entry which is preliminary data.</text>
</comment>
<dbReference type="AlphaFoldDB" id="A0A2M6WWM3"/>
<dbReference type="PANTHER" id="PTHR10889:SF1">
    <property type="entry name" value="DEOXYRIBOSE-PHOSPHATE ALDOLASE"/>
    <property type="match status" value="1"/>
</dbReference>
<keyword evidence="3 7" id="KW-0456">Lyase</keyword>
<evidence type="ECO:0000256" key="5">
    <source>
        <dbReference type="ARBA" id="ARBA00048791"/>
    </source>
</evidence>
<dbReference type="InterPro" id="IPR013785">
    <property type="entry name" value="Aldolase_TIM"/>
</dbReference>
<evidence type="ECO:0000256" key="6">
    <source>
        <dbReference type="ARBA" id="ARBA00056337"/>
    </source>
</evidence>
<dbReference type="GO" id="GO:0006018">
    <property type="term" value="P:2-deoxyribose 1-phosphate catabolic process"/>
    <property type="evidence" value="ECO:0007669"/>
    <property type="project" value="UniProtKB-UniRule"/>
</dbReference>
<name>A0A2M6WWM3_9BACT</name>
<dbReference type="HAMAP" id="MF_00114">
    <property type="entry name" value="DeoC_type1"/>
    <property type="match status" value="1"/>
</dbReference>
<comment type="catalytic activity">
    <reaction evidence="5 7">
        <text>2-deoxy-D-ribose 5-phosphate = D-glyceraldehyde 3-phosphate + acetaldehyde</text>
        <dbReference type="Rhea" id="RHEA:12821"/>
        <dbReference type="ChEBI" id="CHEBI:15343"/>
        <dbReference type="ChEBI" id="CHEBI:59776"/>
        <dbReference type="ChEBI" id="CHEBI:62877"/>
        <dbReference type="EC" id="4.1.2.4"/>
    </reaction>
</comment>
<keyword evidence="2 7" id="KW-0963">Cytoplasm</keyword>